<feature type="compositionally biased region" description="Basic and acidic residues" evidence="1">
    <location>
        <begin position="98"/>
        <end position="112"/>
    </location>
</feature>
<reference evidence="3" key="1">
    <citation type="journal article" date="2019" name="Int. J. Syst. Evol. Microbiol.">
        <title>The Global Catalogue of Microorganisms (GCM) 10K type strain sequencing project: providing services to taxonomists for standard genome sequencing and annotation.</title>
        <authorList>
            <consortium name="The Broad Institute Genomics Platform"/>
            <consortium name="The Broad Institute Genome Sequencing Center for Infectious Disease"/>
            <person name="Wu L."/>
            <person name="Ma J."/>
        </authorList>
    </citation>
    <scope>NUCLEOTIDE SEQUENCE [LARGE SCALE GENOMIC DNA]</scope>
    <source>
        <strain evidence="3">JCM 11269</strain>
    </source>
</reference>
<proteinExistence type="predicted"/>
<feature type="compositionally biased region" description="Polar residues" evidence="1">
    <location>
        <begin position="21"/>
        <end position="32"/>
    </location>
</feature>
<keyword evidence="3" id="KW-1185">Reference proteome</keyword>
<evidence type="ECO:0000313" key="3">
    <source>
        <dbReference type="Proteomes" id="UP001501072"/>
    </source>
</evidence>
<protein>
    <submittedName>
        <fullName evidence="2">Uncharacterized protein</fullName>
    </submittedName>
</protein>
<accession>A0ABP4DP42</accession>
<feature type="region of interest" description="Disordered" evidence="1">
    <location>
        <begin position="1"/>
        <end position="121"/>
    </location>
</feature>
<evidence type="ECO:0000256" key="1">
    <source>
        <dbReference type="SAM" id="MobiDB-lite"/>
    </source>
</evidence>
<organism evidence="2 3">
    <name type="scientific">Streptomyces thermogriseus</name>
    <dbReference type="NCBI Taxonomy" id="75292"/>
    <lineage>
        <taxon>Bacteria</taxon>
        <taxon>Bacillati</taxon>
        <taxon>Actinomycetota</taxon>
        <taxon>Actinomycetes</taxon>
        <taxon>Kitasatosporales</taxon>
        <taxon>Streptomycetaceae</taxon>
        <taxon>Streptomyces</taxon>
    </lineage>
</organism>
<comment type="caution">
    <text evidence="2">The sequence shown here is derived from an EMBL/GenBank/DDBJ whole genome shotgun (WGS) entry which is preliminary data.</text>
</comment>
<feature type="compositionally biased region" description="Basic and acidic residues" evidence="1">
    <location>
        <begin position="80"/>
        <end position="91"/>
    </location>
</feature>
<dbReference type="EMBL" id="BAAAHU010000078">
    <property type="protein sequence ID" value="GAA1016311.1"/>
    <property type="molecule type" value="Genomic_DNA"/>
</dbReference>
<name>A0ABP4DP42_9ACTN</name>
<evidence type="ECO:0000313" key="2">
    <source>
        <dbReference type="EMBL" id="GAA1016311.1"/>
    </source>
</evidence>
<gene>
    <name evidence="2" type="ORF">GCM10009564_51320</name>
</gene>
<feature type="compositionally biased region" description="Pro residues" evidence="1">
    <location>
        <begin position="55"/>
        <end position="65"/>
    </location>
</feature>
<dbReference type="Proteomes" id="UP001501072">
    <property type="component" value="Unassembled WGS sequence"/>
</dbReference>
<sequence length="121" mass="12995">MPHEPAAQTDEMPCSNVEELSPQNKRGMTASGTHGAGEIVSGLFRPWATSSHPARPTPAAPPSTAPPRTRPHPSSSSTARLDDQPQPDRRGRPVRAGAEPRHVRLQEADRRLVAHPLLGPV</sequence>